<feature type="compositionally biased region" description="Basic and acidic residues" evidence="6">
    <location>
        <begin position="830"/>
        <end position="843"/>
    </location>
</feature>
<feature type="compositionally biased region" description="Low complexity" evidence="6">
    <location>
        <begin position="1196"/>
        <end position="1206"/>
    </location>
</feature>
<dbReference type="InterPro" id="IPR050428">
    <property type="entry name" value="TCS_sensor_his_kinase"/>
</dbReference>
<feature type="compositionally biased region" description="Basic and acidic residues" evidence="6">
    <location>
        <begin position="1043"/>
        <end position="1052"/>
    </location>
</feature>
<accession>A0A1I1BBZ3</accession>
<dbReference type="PANTHER" id="PTHR45436:SF5">
    <property type="entry name" value="SENSOR HISTIDINE KINASE TRCS"/>
    <property type="match status" value="1"/>
</dbReference>
<dbReference type="SUPFAM" id="SSF55874">
    <property type="entry name" value="ATPase domain of HSP90 chaperone/DNA topoisomerase II/histidine kinase"/>
    <property type="match status" value="1"/>
</dbReference>
<evidence type="ECO:0000259" key="8">
    <source>
        <dbReference type="SMART" id="SM00387"/>
    </source>
</evidence>
<feature type="compositionally biased region" description="Pro residues" evidence="6">
    <location>
        <begin position="1003"/>
        <end position="1015"/>
    </location>
</feature>
<feature type="compositionally biased region" description="Polar residues" evidence="6">
    <location>
        <begin position="1131"/>
        <end position="1157"/>
    </location>
</feature>
<reference evidence="10" key="1">
    <citation type="submission" date="2016-10" db="EMBL/GenBank/DDBJ databases">
        <authorList>
            <person name="Varghese N."/>
            <person name="Submissions S."/>
        </authorList>
    </citation>
    <scope>NUCLEOTIDE SEQUENCE [LARGE SCALE GENOMIC DNA]</scope>
    <source>
        <strain evidence="10">CGMCC 4.3568</strain>
    </source>
</reference>
<dbReference type="AlphaFoldDB" id="A0A1I1BBZ3"/>
<evidence type="ECO:0000313" key="9">
    <source>
        <dbReference type="EMBL" id="SFB46248.1"/>
    </source>
</evidence>
<dbReference type="InterPro" id="IPR013587">
    <property type="entry name" value="Nitrate/nitrite_sensing"/>
</dbReference>
<evidence type="ECO:0000256" key="3">
    <source>
        <dbReference type="ARBA" id="ARBA00022553"/>
    </source>
</evidence>
<feature type="compositionally biased region" description="Basic and acidic residues" evidence="6">
    <location>
        <begin position="1240"/>
        <end position="1249"/>
    </location>
</feature>
<dbReference type="GO" id="GO:0004673">
    <property type="term" value="F:protein histidine kinase activity"/>
    <property type="evidence" value="ECO:0007669"/>
    <property type="project" value="UniProtKB-EC"/>
</dbReference>
<sequence>MPVGKLLGKQPPEPSRWRALLQWRDWSLPVKLAAVTLVPILIALVLGITTITGQVERADSHERIDAFVAVEGQTRSALDAVQQERALTTQLLTRGTAGSSDELDAARAEVDRVVPELAGATTRALQIDDTLAAANGDVTEQLGELAGLREQVAAGQVEPVAALTAYSGIASALLGLDTAVVAAVNDPEIGRTPSALHASLAAGEELAVQRSLLGYGIARASLTPSELSRLRATEIRFADRLADFRAAATEQQRQDFEATVPSAALDTRARLVSAALGEQGAAAGEALTRLSGGEWADASGTVAAGLADLSSRTGGELSRVSAELVDESSSAAGVLSVLLFAALALAVAVVFVITTHLLRSLRKLRAGAMDVAENQLPAAVVNIQEGRAQGTDVQPVPVQAGGEIGEVARAFDAVHTQALRLAVEQAAMRTGYSSVFVNLSRRSQSLVQRQLQLIERLERDEEDADQLATLFQLDHLATRMRRNNENLMVLSGAEPGRRSGQPVTATDVMRAAVSEIEQYQRVNVRTPPPVRVVGFAASDLMRLIAELLDNATAFSAPETQVTVVTRLAEDGSLSVDILDKGIGMNEAEVAEANARLSESGSIDLATSRRMGLFVVGRLASRQGFGVALHGGKDIVGVRATVTVPAALVLDSPGQPMSQPPQTAQSPQITPAPQSEGPAAPHPAASGQLPRRRPANGASRSGVLSNLQGRPSPSPGSAIERRLAGADSQRDAAGPPTDMEVSGTALFSPISRDDEGTGQPQRVPPPRPAEPDQAETAADTPERADGADSGTEIESTGSIEPQVPDQESTSAEQAAAAASGTGDAAASAPADRSDPETAARRADEALPSGKELFEANSRVLSDWWSAATTVSDAERRAKQTAKPARSETTPIFDAMLSAWFRTPETAADESAPAGSDSAQPGAPKKPAAAKDEKAAKDTEETHGTPVRSSAKSADTRVSTWDFATDENWRTVQAVSQAEPSSYTQAGLPRRTRGEQLMPGSAGPIPVPELSPTPVEPDLPARDPDNVRGRLSSFQQGVHRGRRQSRTEAARQEKPQGQPVVPGKQDQPGADDAKAEPSKPPKPLPQRKPRSAVAAGSAESPKPAKGSGITTGATAGTSKKDTGSAENGIAETTAESQGTSAEQGASDTESSGQSGTLSAWSFAADDKVRAAQSASDKTPASYTAAGLPRRRRGEQLLPGSAASGAGAPAPRPERDPQNVRGRLSSFQQGIRRGRHHTAQTTDVKHEKVEGE</sequence>
<feature type="compositionally biased region" description="Low complexity" evidence="6">
    <location>
        <begin position="1102"/>
        <end position="1115"/>
    </location>
</feature>
<name>A0A1I1BBZ3_9PSEU</name>
<dbReference type="GO" id="GO:0000160">
    <property type="term" value="P:phosphorelay signal transduction system"/>
    <property type="evidence" value="ECO:0007669"/>
    <property type="project" value="TreeGrafter"/>
</dbReference>
<keyword evidence="5 9" id="KW-0418">Kinase</keyword>
<feature type="compositionally biased region" description="Polar residues" evidence="6">
    <location>
        <begin position="654"/>
        <end position="672"/>
    </location>
</feature>
<feature type="region of interest" description="Disordered" evidence="6">
    <location>
        <begin position="867"/>
        <end position="1249"/>
    </location>
</feature>
<dbReference type="SMART" id="SM00387">
    <property type="entry name" value="HATPase_c"/>
    <property type="match status" value="1"/>
</dbReference>
<feature type="transmembrane region" description="Helical" evidence="7">
    <location>
        <begin position="32"/>
        <end position="53"/>
    </location>
</feature>
<feature type="transmembrane region" description="Helical" evidence="7">
    <location>
        <begin position="331"/>
        <end position="353"/>
    </location>
</feature>
<keyword evidence="7" id="KW-1133">Transmembrane helix</keyword>
<dbReference type="Gene3D" id="3.30.565.10">
    <property type="entry name" value="Histidine kinase-like ATPase, C-terminal domain"/>
    <property type="match status" value="1"/>
</dbReference>
<evidence type="ECO:0000256" key="1">
    <source>
        <dbReference type="ARBA" id="ARBA00000085"/>
    </source>
</evidence>
<dbReference type="Pfam" id="PF08376">
    <property type="entry name" value="NIT"/>
    <property type="match status" value="1"/>
</dbReference>
<feature type="compositionally biased region" description="Basic and acidic residues" evidence="6">
    <location>
        <begin position="718"/>
        <end position="729"/>
    </location>
</feature>
<keyword evidence="7" id="KW-0472">Membrane</keyword>
<feature type="compositionally biased region" description="Low complexity" evidence="6">
    <location>
        <begin position="804"/>
        <end position="827"/>
    </location>
</feature>
<evidence type="ECO:0000256" key="5">
    <source>
        <dbReference type="ARBA" id="ARBA00022777"/>
    </source>
</evidence>
<keyword evidence="3" id="KW-0597">Phosphoprotein</keyword>
<dbReference type="EMBL" id="FOKG01000012">
    <property type="protein sequence ID" value="SFB46248.1"/>
    <property type="molecule type" value="Genomic_DNA"/>
</dbReference>
<feature type="compositionally biased region" description="Polar residues" evidence="6">
    <location>
        <begin position="697"/>
        <end position="710"/>
    </location>
</feature>
<dbReference type="PANTHER" id="PTHR45436">
    <property type="entry name" value="SENSOR HISTIDINE KINASE YKOH"/>
    <property type="match status" value="1"/>
</dbReference>
<feature type="compositionally biased region" description="Basic and acidic residues" evidence="6">
    <location>
        <begin position="927"/>
        <end position="941"/>
    </location>
</feature>
<feature type="compositionally biased region" description="Polar residues" evidence="6">
    <location>
        <begin position="968"/>
        <end position="983"/>
    </location>
</feature>
<evidence type="ECO:0000256" key="4">
    <source>
        <dbReference type="ARBA" id="ARBA00022679"/>
    </source>
</evidence>
<feature type="region of interest" description="Disordered" evidence="6">
    <location>
        <begin position="650"/>
        <end position="848"/>
    </location>
</feature>
<evidence type="ECO:0000313" key="10">
    <source>
        <dbReference type="Proteomes" id="UP000243799"/>
    </source>
</evidence>
<evidence type="ECO:0000256" key="6">
    <source>
        <dbReference type="SAM" id="MobiDB-lite"/>
    </source>
</evidence>
<feature type="compositionally biased region" description="Basic and acidic residues" evidence="6">
    <location>
        <begin position="1017"/>
        <end position="1026"/>
    </location>
</feature>
<dbReference type="STRING" id="490629.SAMN05216266_112165"/>
<organism evidence="9 10">
    <name type="scientific">Amycolatopsis marina</name>
    <dbReference type="NCBI Taxonomy" id="490629"/>
    <lineage>
        <taxon>Bacteria</taxon>
        <taxon>Bacillati</taxon>
        <taxon>Actinomycetota</taxon>
        <taxon>Actinomycetes</taxon>
        <taxon>Pseudonocardiales</taxon>
        <taxon>Pseudonocardiaceae</taxon>
        <taxon>Amycolatopsis</taxon>
    </lineage>
</organism>
<dbReference type="Pfam" id="PF02518">
    <property type="entry name" value="HATPase_c"/>
    <property type="match status" value="1"/>
</dbReference>
<feature type="compositionally biased region" description="Polar residues" evidence="6">
    <location>
        <begin position="1170"/>
        <end position="1179"/>
    </location>
</feature>
<dbReference type="EC" id="2.7.13.3" evidence="2"/>
<dbReference type="OrthoDB" id="3502710at2"/>
<feature type="compositionally biased region" description="Polar residues" evidence="6">
    <location>
        <begin position="945"/>
        <end position="957"/>
    </location>
</feature>
<dbReference type="InterPro" id="IPR003594">
    <property type="entry name" value="HATPase_dom"/>
</dbReference>
<gene>
    <name evidence="9" type="ORF">SAMN05216266_112165</name>
</gene>
<protein>
    <recommendedName>
        <fullName evidence="2">histidine kinase</fullName>
        <ecNumber evidence="2">2.7.13.3</ecNumber>
    </recommendedName>
</protein>
<comment type="catalytic activity">
    <reaction evidence="1">
        <text>ATP + protein L-histidine = ADP + protein N-phospho-L-histidine.</text>
        <dbReference type="EC" id="2.7.13.3"/>
    </reaction>
</comment>
<evidence type="ECO:0000256" key="7">
    <source>
        <dbReference type="SAM" id="Phobius"/>
    </source>
</evidence>
<proteinExistence type="predicted"/>
<dbReference type="GO" id="GO:0005886">
    <property type="term" value="C:plasma membrane"/>
    <property type="evidence" value="ECO:0007669"/>
    <property type="project" value="TreeGrafter"/>
</dbReference>
<keyword evidence="10" id="KW-1185">Reference proteome</keyword>
<dbReference type="Gene3D" id="6.10.340.10">
    <property type="match status" value="1"/>
</dbReference>
<dbReference type="Proteomes" id="UP000243799">
    <property type="component" value="Unassembled WGS sequence"/>
</dbReference>
<evidence type="ECO:0000256" key="2">
    <source>
        <dbReference type="ARBA" id="ARBA00012438"/>
    </source>
</evidence>
<feature type="domain" description="Histidine kinase/HSP90-like ATPase" evidence="8">
    <location>
        <begin position="535"/>
        <end position="647"/>
    </location>
</feature>
<dbReference type="InterPro" id="IPR036890">
    <property type="entry name" value="HATPase_C_sf"/>
</dbReference>
<keyword evidence="7" id="KW-0812">Transmembrane</keyword>
<keyword evidence="4" id="KW-0808">Transferase</keyword>